<evidence type="ECO:0000313" key="3">
    <source>
        <dbReference type="Proteomes" id="UP000011087"/>
    </source>
</evidence>
<reference evidence="2" key="3">
    <citation type="submission" date="2016-03" db="UniProtKB">
        <authorList>
            <consortium name="EnsemblProtists"/>
        </authorList>
    </citation>
    <scope>IDENTIFICATION</scope>
</reference>
<reference evidence="1 3" key="1">
    <citation type="journal article" date="2012" name="Nature">
        <title>Algal genomes reveal evolutionary mosaicism and the fate of nucleomorphs.</title>
        <authorList>
            <consortium name="DOE Joint Genome Institute"/>
            <person name="Curtis B.A."/>
            <person name="Tanifuji G."/>
            <person name="Burki F."/>
            <person name="Gruber A."/>
            <person name="Irimia M."/>
            <person name="Maruyama S."/>
            <person name="Arias M.C."/>
            <person name="Ball S.G."/>
            <person name="Gile G.H."/>
            <person name="Hirakawa Y."/>
            <person name="Hopkins J.F."/>
            <person name="Kuo A."/>
            <person name="Rensing S.A."/>
            <person name="Schmutz J."/>
            <person name="Symeonidi A."/>
            <person name="Elias M."/>
            <person name="Eveleigh R.J."/>
            <person name="Herman E.K."/>
            <person name="Klute M.J."/>
            <person name="Nakayama T."/>
            <person name="Obornik M."/>
            <person name="Reyes-Prieto A."/>
            <person name="Armbrust E.V."/>
            <person name="Aves S.J."/>
            <person name="Beiko R.G."/>
            <person name="Coutinho P."/>
            <person name="Dacks J.B."/>
            <person name="Durnford D.G."/>
            <person name="Fast N.M."/>
            <person name="Green B.R."/>
            <person name="Grisdale C.J."/>
            <person name="Hempel F."/>
            <person name="Henrissat B."/>
            <person name="Hoppner M.P."/>
            <person name="Ishida K."/>
            <person name="Kim E."/>
            <person name="Koreny L."/>
            <person name="Kroth P.G."/>
            <person name="Liu Y."/>
            <person name="Malik S.B."/>
            <person name="Maier U.G."/>
            <person name="McRose D."/>
            <person name="Mock T."/>
            <person name="Neilson J.A."/>
            <person name="Onodera N.T."/>
            <person name="Poole A.M."/>
            <person name="Pritham E.J."/>
            <person name="Richards T.A."/>
            <person name="Rocap G."/>
            <person name="Roy S.W."/>
            <person name="Sarai C."/>
            <person name="Schaack S."/>
            <person name="Shirato S."/>
            <person name="Slamovits C.H."/>
            <person name="Spencer D.F."/>
            <person name="Suzuki S."/>
            <person name="Worden A.Z."/>
            <person name="Zauner S."/>
            <person name="Barry K."/>
            <person name="Bell C."/>
            <person name="Bharti A.K."/>
            <person name="Crow J.A."/>
            <person name="Grimwood J."/>
            <person name="Kramer R."/>
            <person name="Lindquist E."/>
            <person name="Lucas S."/>
            <person name="Salamov A."/>
            <person name="McFadden G.I."/>
            <person name="Lane C.E."/>
            <person name="Keeling P.J."/>
            <person name="Gray M.W."/>
            <person name="Grigoriev I.V."/>
            <person name="Archibald J.M."/>
        </authorList>
    </citation>
    <scope>NUCLEOTIDE SEQUENCE</scope>
    <source>
        <strain evidence="1 3">CCMP2712</strain>
    </source>
</reference>
<dbReference type="AlphaFoldDB" id="L1JXJ7"/>
<proteinExistence type="predicted"/>
<dbReference type="PaxDb" id="55529-EKX53097"/>
<reference evidence="3" key="2">
    <citation type="submission" date="2012-11" db="EMBL/GenBank/DDBJ databases">
        <authorList>
            <person name="Kuo A."/>
            <person name="Curtis B.A."/>
            <person name="Tanifuji G."/>
            <person name="Burki F."/>
            <person name="Gruber A."/>
            <person name="Irimia M."/>
            <person name="Maruyama S."/>
            <person name="Arias M.C."/>
            <person name="Ball S.G."/>
            <person name="Gile G.H."/>
            <person name="Hirakawa Y."/>
            <person name="Hopkins J.F."/>
            <person name="Rensing S.A."/>
            <person name="Schmutz J."/>
            <person name="Symeonidi A."/>
            <person name="Elias M."/>
            <person name="Eveleigh R.J."/>
            <person name="Herman E.K."/>
            <person name="Klute M.J."/>
            <person name="Nakayama T."/>
            <person name="Obornik M."/>
            <person name="Reyes-Prieto A."/>
            <person name="Armbrust E.V."/>
            <person name="Aves S.J."/>
            <person name="Beiko R.G."/>
            <person name="Coutinho P."/>
            <person name="Dacks J.B."/>
            <person name="Durnford D.G."/>
            <person name="Fast N.M."/>
            <person name="Green B.R."/>
            <person name="Grisdale C."/>
            <person name="Hempe F."/>
            <person name="Henrissat B."/>
            <person name="Hoppner M.P."/>
            <person name="Ishida K.-I."/>
            <person name="Kim E."/>
            <person name="Koreny L."/>
            <person name="Kroth P.G."/>
            <person name="Liu Y."/>
            <person name="Malik S.-B."/>
            <person name="Maier U.G."/>
            <person name="McRose D."/>
            <person name="Mock T."/>
            <person name="Neilson J.A."/>
            <person name="Onodera N.T."/>
            <person name="Poole A.M."/>
            <person name="Pritham E.J."/>
            <person name="Richards T.A."/>
            <person name="Rocap G."/>
            <person name="Roy S.W."/>
            <person name="Sarai C."/>
            <person name="Schaack S."/>
            <person name="Shirato S."/>
            <person name="Slamovits C.H."/>
            <person name="Spencer D.F."/>
            <person name="Suzuki S."/>
            <person name="Worden A.Z."/>
            <person name="Zauner S."/>
            <person name="Barry K."/>
            <person name="Bell C."/>
            <person name="Bharti A.K."/>
            <person name="Crow J.A."/>
            <person name="Grimwood J."/>
            <person name="Kramer R."/>
            <person name="Lindquist E."/>
            <person name="Lucas S."/>
            <person name="Salamov A."/>
            <person name="McFadden G.I."/>
            <person name="Lane C.E."/>
            <person name="Keeling P.J."/>
            <person name="Gray M.W."/>
            <person name="Grigoriev I.V."/>
            <person name="Archibald J.M."/>
        </authorList>
    </citation>
    <scope>NUCLEOTIDE SEQUENCE</scope>
    <source>
        <strain evidence="3">CCMP2712</strain>
    </source>
</reference>
<dbReference type="Proteomes" id="UP000011087">
    <property type="component" value="Unassembled WGS sequence"/>
</dbReference>
<dbReference type="GeneID" id="17309494"/>
<dbReference type="EnsemblProtists" id="EKX53097">
    <property type="protein sequence ID" value="EKX53097"/>
    <property type="gene ID" value="GUITHDRAFT_150522"/>
</dbReference>
<dbReference type="KEGG" id="gtt:GUITHDRAFT_150522"/>
<feature type="non-terminal residue" evidence="1">
    <location>
        <position position="1"/>
    </location>
</feature>
<dbReference type="RefSeq" id="XP_005840077.1">
    <property type="nucleotide sequence ID" value="XM_005840020.1"/>
</dbReference>
<organism evidence="1">
    <name type="scientific">Guillardia theta (strain CCMP2712)</name>
    <name type="common">Cryptophyte</name>
    <dbReference type="NCBI Taxonomy" id="905079"/>
    <lineage>
        <taxon>Eukaryota</taxon>
        <taxon>Cryptophyceae</taxon>
        <taxon>Pyrenomonadales</taxon>
        <taxon>Geminigeraceae</taxon>
        <taxon>Guillardia</taxon>
    </lineage>
</organism>
<evidence type="ECO:0000313" key="2">
    <source>
        <dbReference type="EnsemblProtists" id="EKX53097"/>
    </source>
</evidence>
<accession>L1JXJ7</accession>
<dbReference type="HOGENOM" id="CLU_1340650_0_0_1"/>
<sequence>ENQTKAVQNFDLPGKVAETSIEGNIHKQVEKVQEKDACSDAADHLHAGDPEVETQVILSYLSEQEKPQAQSSEAPDFLVTPNGKLPLPLFNRAPAQPQGEWFASFDIEEGRDRYVCITALPHVQWGGEATRAVVTVSESRKEAELPSSSLEQKPLILHLDRTSPSTIVDLSVMEGVKEQKCFDVSISFSGSGQGACEGKNDESTC</sequence>
<name>L1JXJ7_GUITC</name>
<evidence type="ECO:0000313" key="1">
    <source>
        <dbReference type="EMBL" id="EKX53097.1"/>
    </source>
</evidence>
<dbReference type="EMBL" id="JH992971">
    <property type="protein sequence ID" value="EKX53097.1"/>
    <property type="molecule type" value="Genomic_DNA"/>
</dbReference>
<gene>
    <name evidence="1" type="ORF">GUITHDRAFT_150522</name>
</gene>
<keyword evidence="3" id="KW-1185">Reference proteome</keyword>
<protein>
    <submittedName>
        <fullName evidence="1 2">Uncharacterized protein</fullName>
    </submittedName>
</protein>